<evidence type="ECO:0000256" key="4">
    <source>
        <dbReference type="ARBA" id="ARBA00022692"/>
    </source>
</evidence>
<dbReference type="InterPro" id="IPR035906">
    <property type="entry name" value="MetI-like_sf"/>
</dbReference>
<dbReference type="Pfam" id="PF00528">
    <property type="entry name" value="BPD_transp_1"/>
    <property type="match status" value="1"/>
</dbReference>
<protein>
    <submittedName>
        <fullName evidence="11">ABC transporter permease</fullName>
    </submittedName>
</protein>
<evidence type="ECO:0000256" key="8">
    <source>
        <dbReference type="ARBA" id="ARBA00023136"/>
    </source>
</evidence>
<keyword evidence="5" id="KW-0571">Peptide transport</keyword>
<comment type="caution">
    <text evidence="11">The sequence shown here is derived from an EMBL/GenBank/DDBJ whole genome shotgun (WGS) entry which is preliminary data.</text>
</comment>
<comment type="subcellular location">
    <subcellularLocation>
        <location evidence="1 9">Cell membrane</location>
        <topology evidence="1 9">Multi-pass membrane protein</topology>
    </subcellularLocation>
</comment>
<evidence type="ECO:0000259" key="10">
    <source>
        <dbReference type="PROSITE" id="PS50928"/>
    </source>
</evidence>
<dbReference type="SUPFAM" id="SSF161098">
    <property type="entry name" value="MetI-like"/>
    <property type="match status" value="1"/>
</dbReference>
<comment type="similarity">
    <text evidence="9">Belongs to the binding-protein-dependent transport system permease family.</text>
</comment>
<feature type="transmembrane region" description="Helical" evidence="9">
    <location>
        <begin position="199"/>
        <end position="224"/>
    </location>
</feature>
<evidence type="ECO:0000256" key="2">
    <source>
        <dbReference type="ARBA" id="ARBA00022448"/>
    </source>
</evidence>
<keyword evidence="12" id="KW-1185">Reference proteome</keyword>
<feature type="transmembrane region" description="Helical" evidence="9">
    <location>
        <begin position="80"/>
        <end position="106"/>
    </location>
</feature>
<dbReference type="Proteomes" id="UP001597353">
    <property type="component" value="Unassembled WGS sequence"/>
</dbReference>
<evidence type="ECO:0000313" key="11">
    <source>
        <dbReference type="EMBL" id="MFD1910625.1"/>
    </source>
</evidence>
<keyword evidence="3" id="KW-1003">Cell membrane</keyword>
<evidence type="ECO:0000256" key="1">
    <source>
        <dbReference type="ARBA" id="ARBA00004651"/>
    </source>
</evidence>
<dbReference type="PROSITE" id="PS50928">
    <property type="entry name" value="ABC_TM1"/>
    <property type="match status" value="1"/>
</dbReference>
<name>A0ABW4RZG4_9RHOB</name>
<dbReference type="EMBL" id="JBHUGH010000001">
    <property type="protein sequence ID" value="MFD1910625.1"/>
    <property type="molecule type" value="Genomic_DNA"/>
</dbReference>
<feature type="transmembrane region" description="Helical" evidence="9">
    <location>
        <begin position="244"/>
        <end position="270"/>
    </location>
</feature>
<evidence type="ECO:0000256" key="3">
    <source>
        <dbReference type="ARBA" id="ARBA00022475"/>
    </source>
</evidence>
<evidence type="ECO:0000256" key="6">
    <source>
        <dbReference type="ARBA" id="ARBA00022927"/>
    </source>
</evidence>
<dbReference type="InterPro" id="IPR000515">
    <property type="entry name" value="MetI-like"/>
</dbReference>
<dbReference type="InterPro" id="IPR025966">
    <property type="entry name" value="OppC_N"/>
</dbReference>
<dbReference type="InterPro" id="IPR050366">
    <property type="entry name" value="BP-dependent_transpt_permease"/>
</dbReference>
<reference evidence="12" key="1">
    <citation type="journal article" date="2019" name="Int. J. Syst. Evol. Microbiol.">
        <title>The Global Catalogue of Microorganisms (GCM) 10K type strain sequencing project: providing services to taxonomists for standard genome sequencing and annotation.</title>
        <authorList>
            <consortium name="The Broad Institute Genomics Platform"/>
            <consortium name="The Broad Institute Genome Sequencing Center for Infectious Disease"/>
            <person name="Wu L."/>
            <person name="Ma J."/>
        </authorList>
    </citation>
    <scope>NUCLEOTIDE SEQUENCE [LARGE SCALE GENOMIC DNA]</scope>
    <source>
        <strain evidence="12">CGMCC 4.7242</strain>
    </source>
</reference>
<evidence type="ECO:0000256" key="9">
    <source>
        <dbReference type="RuleBase" id="RU363032"/>
    </source>
</evidence>
<keyword evidence="8 9" id="KW-0472">Membrane</keyword>
<proteinExistence type="inferred from homology"/>
<organism evidence="11 12">
    <name type="scientific">Halodurantibacterium flavum</name>
    <dbReference type="NCBI Taxonomy" id="1382802"/>
    <lineage>
        <taxon>Bacteria</taxon>
        <taxon>Pseudomonadati</taxon>
        <taxon>Pseudomonadota</taxon>
        <taxon>Alphaproteobacteria</taxon>
        <taxon>Rhodobacterales</taxon>
        <taxon>Paracoccaceae</taxon>
        <taxon>Halodurantibacterium</taxon>
    </lineage>
</organism>
<dbReference type="Pfam" id="PF12911">
    <property type="entry name" value="OppC_N"/>
    <property type="match status" value="1"/>
</dbReference>
<dbReference type="PANTHER" id="PTHR43386">
    <property type="entry name" value="OLIGOPEPTIDE TRANSPORT SYSTEM PERMEASE PROTEIN APPC"/>
    <property type="match status" value="1"/>
</dbReference>
<keyword evidence="7 9" id="KW-1133">Transmembrane helix</keyword>
<sequence>MIRPPRNLLTRLASDPLALIAMIIIVMMVTMALLADWIAPYDYAAMHMADRFAPPSATYWLGTDNLGRDTFSRLLQGGRIALTVGIVAVGISGLIGLVLGMIAGFGPRWLDNALLFMFDTLRAYPTIILALALAALMPRGIGTVIIVVVLTSFSEYARVVRTQTLTLRNAEFILAERSMGASSARIILHHILPNTMGPFFILAAINLPVVITIEAGMSFLGVGVPPGTPSWGATLKDGFDFIRSTPWIIIAGGIPLILVTLAFTFLGEALRDQLDPKLRKTS</sequence>
<dbReference type="Gene3D" id="1.10.3720.10">
    <property type="entry name" value="MetI-like"/>
    <property type="match status" value="1"/>
</dbReference>
<gene>
    <name evidence="11" type="ORF">ACFSGJ_00180</name>
</gene>
<dbReference type="CDD" id="cd06261">
    <property type="entry name" value="TM_PBP2"/>
    <property type="match status" value="1"/>
</dbReference>
<feature type="domain" description="ABC transmembrane type-1" evidence="10">
    <location>
        <begin position="78"/>
        <end position="267"/>
    </location>
</feature>
<evidence type="ECO:0000256" key="7">
    <source>
        <dbReference type="ARBA" id="ARBA00022989"/>
    </source>
</evidence>
<keyword evidence="4 9" id="KW-0812">Transmembrane</keyword>
<dbReference type="PANTHER" id="PTHR43386:SF1">
    <property type="entry name" value="D,D-DIPEPTIDE TRANSPORT SYSTEM PERMEASE PROTEIN DDPC-RELATED"/>
    <property type="match status" value="1"/>
</dbReference>
<evidence type="ECO:0000256" key="5">
    <source>
        <dbReference type="ARBA" id="ARBA00022856"/>
    </source>
</evidence>
<feature type="transmembrane region" description="Helical" evidence="9">
    <location>
        <begin position="126"/>
        <end position="153"/>
    </location>
</feature>
<keyword evidence="6" id="KW-0653">Protein transport</keyword>
<accession>A0ABW4RZG4</accession>
<dbReference type="RefSeq" id="WP_390258410.1">
    <property type="nucleotide sequence ID" value="NZ_JBHUGH010000001.1"/>
</dbReference>
<evidence type="ECO:0000313" key="12">
    <source>
        <dbReference type="Proteomes" id="UP001597353"/>
    </source>
</evidence>
<keyword evidence="2 9" id="KW-0813">Transport</keyword>
<feature type="transmembrane region" description="Helical" evidence="9">
    <location>
        <begin position="17"/>
        <end position="39"/>
    </location>
</feature>